<feature type="transmembrane region" description="Helical" evidence="7">
    <location>
        <begin position="144"/>
        <end position="161"/>
    </location>
</feature>
<keyword evidence="2" id="KW-1003">Cell membrane</keyword>
<evidence type="ECO:0000256" key="7">
    <source>
        <dbReference type="SAM" id="Phobius"/>
    </source>
</evidence>
<sequence>MQFVSSLGSAPDVMFAAVDLSGILYWFGQGIYLAMALAAGFGLYCIVILMRRIKQKSFPSRESAAVFLDEIGDSLEEGKFESVADACDQPEVWAKAVPQLITVAIENRNKPIRKIKIIVAEFFSREILAEFDARTGWVNTVVKSAPMLGLLGTVSGMIMAFGKIAGTGESGVKPSALAGDISFALFTTAAGLSIAIPLVVLGNMTQTRISKLQDSVQENMGIFFDDLEAAQVRGGDVDDA</sequence>
<evidence type="ECO:0000256" key="1">
    <source>
        <dbReference type="ARBA" id="ARBA00004651"/>
    </source>
</evidence>
<dbReference type="InterPro" id="IPR050790">
    <property type="entry name" value="ExbB/TolQ_transport"/>
</dbReference>
<keyword evidence="6" id="KW-0813">Transport</keyword>
<dbReference type="PANTHER" id="PTHR30625:SF17">
    <property type="entry name" value="TOLQ-RELATED"/>
    <property type="match status" value="1"/>
</dbReference>
<keyword evidence="6" id="KW-0653">Protein transport</keyword>
<evidence type="ECO:0000256" key="3">
    <source>
        <dbReference type="ARBA" id="ARBA00022692"/>
    </source>
</evidence>
<gene>
    <name evidence="9" type="ORF">Fuma_01008</name>
</gene>
<accession>A0A1P8WBH8</accession>
<evidence type="ECO:0000259" key="8">
    <source>
        <dbReference type="Pfam" id="PF01618"/>
    </source>
</evidence>
<feature type="domain" description="MotA/TolQ/ExbB proton channel" evidence="8">
    <location>
        <begin position="128"/>
        <end position="217"/>
    </location>
</feature>
<keyword evidence="10" id="KW-1185">Reference proteome</keyword>
<feature type="transmembrane region" description="Helical" evidence="7">
    <location>
        <begin position="181"/>
        <end position="201"/>
    </location>
</feature>
<keyword evidence="3 7" id="KW-0812">Transmembrane</keyword>
<organism evidence="9 10">
    <name type="scientific">Fuerstiella marisgermanici</name>
    <dbReference type="NCBI Taxonomy" id="1891926"/>
    <lineage>
        <taxon>Bacteria</taxon>
        <taxon>Pseudomonadati</taxon>
        <taxon>Planctomycetota</taxon>
        <taxon>Planctomycetia</taxon>
        <taxon>Planctomycetales</taxon>
        <taxon>Planctomycetaceae</taxon>
        <taxon>Fuerstiella</taxon>
    </lineage>
</organism>
<dbReference type="RefSeq" id="WP_229360846.1">
    <property type="nucleotide sequence ID" value="NZ_CP017641.1"/>
</dbReference>
<dbReference type="KEGG" id="fmr:Fuma_01008"/>
<dbReference type="InterPro" id="IPR002898">
    <property type="entry name" value="MotA_ExbB_proton_chnl"/>
</dbReference>
<keyword evidence="4 7" id="KW-1133">Transmembrane helix</keyword>
<dbReference type="PANTHER" id="PTHR30625">
    <property type="entry name" value="PROTEIN TOLQ"/>
    <property type="match status" value="1"/>
</dbReference>
<dbReference type="GO" id="GO:0017038">
    <property type="term" value="P:protein import"/>
    <property type="evidence" value="ECO:0007669"/>
    <property type="project" value="TreeGrafter"/>
</dbReference>
<comment type="similarity">
    <text evidence="6">Belongs to the exbB/tolQ family.</text>
</comment>
<proteinExistence type="inferred from homology"/>
<comment type="subcellular location">
    <subcellularLocation>
        <location evidence="1">Cell membrane</location>
        <topology evidence="1">Multi-pass membrane protein</topology>
    </subcellularLocation>
    <subcellularLocation>
        <location evidence="6">Membrane</location>
        <topology evidence="6">Multi-pass membrane protein</topology>
    </subcellularLocation>
</comment>
<feature type="transmembrane region" description="Helical" evidence="7">
    <location>
        <begin position="23"/>
        <end position="49"/>
    </location>
</feature>
<dbReference type="AlphaFoldDB" id="A0A1P8WBH8"/>
<reference evidence="9 10" key="1">
    <citation type="journal article" date="2016" name="Front. Microbiol.">
        <title>Fuerstia marisgermanicae gen. nov., sp. nov., an Unusual Member of the Phylum Planctomycetes from the German Wadden Sea.</title>
        <authorList>
            <person name="Kohn T."/>
            <person name="Heuer A."/>
            <person name="Jogler M."/>
            <person name="Vollmers J."/>
            <person name="Boedeker C."/>
            <person name="Bunk B."/>
            <person name="Rast P."/>
            <person name="Borchert D."/>
            <person name="Glockner I."/>
            <person name="Freese H.M."/>
            <person name="Klenk H.P."/>
            <person name="Overmann J."/>
            <person name="Kaster A.K."/>
            <person name="Rohde M."/>
            <person name="Wiegand S."/>
            <person name="Jogler C."/>
        </authorList>
    </citation>
    <scope>NUCLEOTIDE SEQUENCE [LARGE SCALE GENOMIC DNA]</scope>
    <source>
        <strain evidence="9 10">NH11</strain>
    </source>
</reference>
<evidence type="ECO:0000256" key="4">
    <source>
        <dbReference type="ARBA" id="ARBA00022989"/>
    </source>
</evidence>
<dbReference type="STRING" id="1891926.Fuma_01008"/>
<name>A0A1P8WBH8_9PLAN</name>
<dbReference type="EMBL" id="CP017641">
    <property type="protein sequence ID" value="APZ91420.1"/>
    <property type="molecule type" value="Genomic_DNA"/>
</dbReference>
<evidence type="ECO:0000256" key="5">
    <source>
        <dbReference type="ARBA" id="ARBA00023136"/>
    </source>
</evidence>
<evidence type="ECO:0000313" key="10">
    <source>
        <dbReference type="Proteomes" id="UP000187735"/>
    </source>
</evidence>
<evidence type="ECO:0000313" key="9">
    <source>
        <dbReference type="EMBL" id="APZ91420.1"/>
    </source>
</evidence>
<keyword evidence="5 7" id="KW-0472">Membrane</keyword>
<dbReference type="Proteomes" id="UP000187735">
    <property type="component" value="Chromosome"/>
</dbReference>
<protein>
    <submittedName>
        <fullName evidence="9">Biopolymer transport protein ExbB</fullName>
    </submittedName>
</protein>
<dbReference type="Pfam" id="PF01618">
    <property type="entry name" value="MotA_ExbB"/>
    <property type="match status" value="1"/>
</dbReference>
<evidence type="ECO:0000256" key="6">
    <source>
        <dbReference type="RuleBase" id="RU004057"/>
    </source>
</evidence>
<dbReference type="GO" id="GO:0005886">
    <property type="term" value="C:plasma membrane"/>
    <property type="evidence" value="ECO:0007669"/>
    <property type="project" value="UniProtKB-SubCell"/>
</dbReference>
<evidence type="ECO:0000256" key="2">
    <source>
        <dbReference type="ARBA" id="ARBA00022475"/>
    </source>
</evidence>